<proteinExistence type="predicted"/>
<evidence type="ECO:0000313" key="1">
    <source>
        <dbReference type="EMBL" id="SDW31200.1"/>
    </source>
</evidence>
<organism evidence="1 2">
    <name type="scientific">Streptococcus equinus</name>
    <name type="common">Streptococcus bovis</name>
    <dbReference type="NCBI Taxonomy" id="1335"/>
    <lineage>
        <taxon>Bacteria</taxon>
        <taxon>Bacillati</taxon>
        <taxon>Bacillota</taxon>
        <taxon>Bacilli</taxon>
        <taxon>Lactobacillales</taxon>
        <taxon>Streptococcaceae</taxon>
        <taxon>Streptococcus</taxon>
    </lineage>
</organism>
<reference evidence="1 2" key="1">
    <citation type="submission" date="2016-10" db="EMBL/GenBank/DDBJ databases">
        <authorList>
            <person name="Varghese N."/>
            <person name="Submissions S."/>
        </authorList>
    </citation>
    <scope>NUCLEOTIDE SEQUENCE [LARGE SCALE GENOMIC DNA]</scope>
    <source>
        <strain evidence="1 2">Sb17</strain>
    </source>
</reference>
<evidence type="ECO:0000313" key="2">
    <source>
        <dbReference type="Proteomes" id="UP000182107"/>
    </source>
</evidence>
<name>A0AAE8HKQ1_STREI</name>
<dbReference type="RefSeq" id="WP_074563600.1">
    <property type="nucleotide sequence ID" value="NZ_CP046628.1"/>
</dbReference>
<comment type="caution">
    <text evidence="1">The sequence shown here is derived from an EMBL/GenBank/DDBJ whole genome shotgun (WGS) entry which is preliminary data.</text>
</comment>
<dbReference type="AlphaFoldDB" id="A0AAE8HKQ1"/>
<sequence length="70" mass="7693">MEVRNWKPKVEGGCGIGILSELAFRLNDNNLYVNTVSPNIALEVAVTAVNFEELSQAAKLMTDIIIEKNS</sequence>
<dbReference type="EMBL" id="FNMW01000001">
    <property type="protein sequence ID" value="SDW31200.1"/>
    <property type="molecule type" value="Genomic_DNA"/>
</dbReference>
<gene>
    <name evidence="1" type="ORF">SAMN05216415_0440</name>
</gene>
<protein>
    <submittedName>
        <fullName evidence="1">Uncharacterized protein</fullName>
    </submittedName>
</protein>
<accession>A0AAE8HKQ1</accession>
<dbReference type="Proteomes" id="UP000182107">
    <property type="component" value="Unassembled WGS sequence"/>
</dbReference>